<feature type="compositionally biased region" description="Low complexity" evidence="1">
    <location>
        <begin position="23"/>
        <end position="33"/>
    </location>
</feature>
<proteinExistence type="predicted"/>
<comment type="caution">
    <text evidence="2">The sequence shown here is derived from an EMBL/GenBank/DDBJ whole genome shotgun (WGS) entry which is preliminary data.</text>
</comment>
<gene>
    <name evidence="2" type="ORF">MATL_G00010730</name>
</gene>
<dbReference type="AlphaFoldDB" id="A0A9D3QJK6"/>
<evidence type="ECO:0000313" key="2">
    <source>
        <dbReference type="EMBL" id="KAG7492119.1"/>
    </source>
</evidence>
<reference evidence="2" key="1">
    <citation type="submission" date="2021-01" db="EMBL/GenBank/DDBJ databases">
        <authorList>
            <person name="Zahm M."/>
            <person name="Roques C."/>
            <person name="Cabau C."/>
            <person name="Klopp C."/>
            <person name="Donnadieu C."/>
            <person name="Jouanno E."/>
            <person name="Lampietro C."/>
            <person name="Louis A."/>
            <person name="Herpin A."/>
            <person name="Echchiki A."/>
            <person name="Berthelot C."/>
            <person name="Parey E."/>
            <person name="Roest-Crollius H."/>
            <person name="Braasch I."/>
            <person name="Postlethwait J."/>
            <person name="Bobe J."/>
            <person name="Montfort J."/>
            <person name="Bouchez O."/>
            <person name="Begum T."/>
            <person name="Mejri S."/>
            <person name="Adams A."/>
            <person name="Chen W.-J."/>
            <person name="Guiguen Y."/>
        </authorList>
    </citation>
    <scope>NUCLEOTIDE SEQUENCE</scope>
    <source>
        <strain evidence="2">YG-15Mar2019-1</strain>
        <tissue evidence="2">Brain</tissue>
    </source>
</reference>
<keyword evidence="3" id="KW-1185">Reference proteome</keyword>
<feature type="region of interest" description="Disordered" evidence="1">
    <location>
        <begin position="10"/>
        <end position="33"/>
    </location>
</feature>
<name>A0A9D3QJK6_MEGAT</name>
<organism evidence="2 3">
    <name type="scientific">Megalops atlanticus</name>
    <name type="common">Tarpon</name>
    <name type="synonym">Clupea gigantea</name>
    <dbReference type="NCBI Taxonomy" id="7932"/>
    <lineage>
        <taxon>Eukaryota</taxon>
        <taxon>Metazoa</taxon>
        <taxon>Chordata</taxon>
        <taxon>Craniata</taxon>
        <taxon>Vertebrata</taxon>
        <taxon>Euteleostomi</taxon>
        <taxon>Actinopterygii</taxon>
        <taxon>Neopterygii</taxon>
        <taxon>Teleostei</taxon>
        <taxon>Elopiformes</taxon>
        <taxon>Megalopidae</taxon>
        <taxon>Megalops</taxon>
    </lineage>
</organism>
<protein>
    <submittedName>
        <fullName evidence="2">Uncharacterized protein</fullName>
    </submittedName>
</protein>
<sequence>MVGVLPIKTLPQHSHRHTETHAPTHTPAPTLLTTPGSTGASHMCLPSWVLFTPSTSLSGVRTSPFTLSRTFTLSGNAAMSEHKLRKHFCTQLNSWFRFFKHISQFFL</sequence>
<accession>A0A9D3QJK6</accession>
<dbReference type="EMBL" id="JAFDVH010000001">
    <property type="protein sequence ID" value="KAG7492119.1"/>
    <property type="molecule type" value="Genomic_DNA"/>
</dbReference>
<dbReference type="Proteomes" id="UP001046870">
    <property type="component" value="Chromosome 1"/>
</dbReference>
<evidence type="ECO:0000313" key="3">
    <source>
        <dbReference type="Proteomes" id="UP001046870"/>
    </source>
</evidence>
<evidence type="ECO:0000256" key="1">
    <source>
        <dbReference type="SAM" id="MobiDB-lite"/>
    </source>
</evidence>